<evidence type="ECO:0000256" key="5">
    <source>
        <dbReference type="ARBA" id="ARBA00023157"/>
    </source>
</evidence>
<feature type="region of interest" description="Disordered" evidence="7">
    <location>
        <begin position="173"/>
        <end position="203"/>
    </location>
</feature>
<dbReference type="GO" id="GO:0007267">
    <property type="term" value="P:cell-cell signaling"/>
    <property type="evidence" value="ECO:0007669"/>
    <property type="project" value="TreeGrafter"/>
</dbReference>
<evidence type="ECO:0000256" key="3">
    <source>
        <dbReference type="ARBA" id="ARBA00022525"/>
    </source>
</evidence>
<evidence type="ECO:0000256" key="4">
    <source>
        <dbReference type="ARBA" id="ARBA00022729"/>
    </source>
</evidence>
<name>A0A3B4ZEC5_9TELE</name>
<evidence type="ECO:0000256" key="2">
    <source>
        <dbReference type="ARBA" id="ARBA00008326"/>
    </source>
</evidence>
<organism evidence="8">
    <name type="scientific">Stegastes partitus</name>
    <name type="common">bicolor damselfish</name>
    <dbReference type="NCBI Taxonomy" id="144197"/>
    <lineage>
        <taxon>Eukaryota</taxon>
        <taxon>Metazoa</taxon>
        <taxon>Chordata</taxon>
        <taxon>Craniata</taxon>
        <taxon>Vertebrata</taxon>
        <taxon>Euteleostomi</taxon>
        <taxon>Actinopterygii</taxon>
        <taxon>Neopterygii</taxon>
        <taxon>Teleostei</taxon>
        <taxon>Neoteleostei</taxon>
        <taxon>Acanthomorphata</taxon>
        <taxon>Ovalentaria</taxon>
        <taxon>Pomacentridae</taxon>
        <taxon>Stegastes</taxon>
    </lineage>
</organism>
<keyword evidence="6" id="KW-0340">Growth factor binding</keyword>
<dbReference type="PANTHER" id="PTHR15258:SF2">
    <property type="entry name" value="FIBROBLAST GROWTH FACTOR-BINDING PROTEIN 1"/>
    <property type="match status" value="1"/>
</dbReference>
<dbReference type="GO" id="GO:0019838">
    <property type="term" value="F:growth factor binding"/>
    <property type="evidence" value="ECO:0007669"/>
    <property type="project" value="UniProtKB-KW"/>
</dbReference>
<dbReference type="GeneTree" id="ENSGT00940000154372"/>
<keyword evidence="5" id="KW-1015">Disulfide bond</keyword>
<evidence type="ECO:0000313" key="8">
    <source>
        <dbReference type="Ensembl" id="ENSSPAP00000005921.1"/>
    </source>
</evidence>
<evidence type="ECO:0000256" key="7">
    <source>
        <dbReference type="SAM" id="MobiDB-lite"/>
    </source>
</evidence>
<dbReference type="PANTHER" id="PTHR15258">
    <property type="entry name" value="FGF BINDING PROTEIN-RELATED"/>
    <property type="match status" value="1"/>
</dbReference>
<accession>A0A3B4ZEC5</accession>
<dbReference type="AlphaFoldDB" id="A0A3B4ZEC5"/>
<dbReference type="Ensembl" id="ENSSPAT00000006038.1">
    <property type="protein sequence ID" value="ENSSPAP00000005921.1"/>
    <property type="gene ID" value="ENSSPAG00000004581.1"/>
</dbReference>
<protein>
    <submittedName>
        <fullName evidence="8">Fibroblast growth factor binding protein 1b</fullName>
    </submittedName>
</protein>
<dbReference type="Pfam" id="PF06473">
    <property type="entry name" value="FGF-BP1"/>
    <property type="match status" value="1"/>
</dbReference>
<comment type="similarity">
    <text evidence="2">Belongs to the fibroblast growth factor-binding protein family.</text>
</comment>
<comment type="subcellular location">
    <subcellularLocation>
        <location evidence="1">Secreted</location>
    </subcellularLocation>
</comment>
<sequence length="235" mass="25359">MLHYVHQLSLIPFHYKGCVGSVTLAPCLLLAFLGQQVSLSSAARSADKLTGRAQRSDNKGARGKFSTRDKMQCTWSVRVVGDTVKLPVKCENPEARIKGGVTDLSCEYNAKPATCPGYLSDPRGFWKQVGRALKKLQSKVCKDERALVKAGMCKRAPKDAHFKLNIFSSVSAAQSGDVPTPPPRTTTTTSSPGTGTGPTACTKRADHSKTAEDYCSSSWASVCSFFLSMLQSEDC</sequence>
<feature type="compositionally biased region" description="Low complexity" evidence="7">
    <location>
        <begin position="185"/>
        <end position="199"/>
    </location>
</feature>
<evidence type="ECO:0000256" key="1">
    <source>
        <dbReference type="ARBA" id="ARBA00004613"/>
    </source>
</evidence>
<proteinExistence type="inferred from homology"/>
<reference evidence="8" key="1">
    <citation type="submission" date="2023-09" db="UniProtKB">
        <authorList>
            <consortium name="Ensembl"/>
        </authorList>
    </citation>
    <scope>IDENTIFICATION</scope>
</reference>
<keyword evidence="3" id="KW-0964">Secreted</keyword>
<keyword evidence="4" id="KW-0732">Signal</keyword>
<dbReference type="GO" id="GO:0005576">
    <property type="term" value="C:extracellular region"/>
    <property type="evidence" value="ECO:0007669"/>
    <property type="project" value="UniProtKB-SubCell"/>
</dbReference>
<dbReference type="InterPro" id="IPR010510">
    <property type="entry name" value="FGF1-bd"/>
</dbReference>
<evidence type="ECO:0000256" key="6">
    <source>
        <dbReference type="ARBA" id="ARBA00023183"/>
    </source>
</evidence>